<dbReference type="EMBL" id="CM009290">
    <property type="protein sequence ID" value="KAI9402277.1"/>
    <property type="molecule type" value="Genomic_DNA"/>
</dbReference>
<proteinExistence type="predicted"/>
<evidence type="ECO:0000313" key="1">
    <source>
        <dbReference type="EMBL" id="KAI9402277.1"/>
    </source>
</evidence>
<gene>
    <name evidence="1" type="ORF">POPTR_001G243104v4</name>
</gene>
<keyword evidence="2" id="KW-1185">Reference proteome</keyword>
<name>A0ACC0TL24_POPTR</name>
<dbReference type="Proteomes" id="UP000006729">
    <property type="component" value="Chromosome 1"/>
</dbReference>
<sequence length="84" mass="9516">MQNTSILGTESHTLHLHGLNFFVVGEGFGNFNPKNDPKNFNLVDPVERNTVGVCAFWWLGGNSISCRQSRSAAVWRRNRANWHC</sequence>
<evidence type="ECO:0000313" key="2">
    <source>
        <dbReference type="Proteomes" id="UP000006729"/>
    </source>
</evidence>
<organism evidence="1 2">
    <name type="scientific">Populus trichocarpa</name>
    <name type="common">Western balsam poplar</name>
    <name type="synonym">Populus balsamifera subsp. trichocarpa</name>
    <dbReference type="NCBI Taxonomy" id="3694"/>
    <lineage>
        <taxon>Eukaryota</taxon>
        <taxon>Viridiplantae</taxon>
        <taxon>Streptophyta</taxon>
        <taxon>Embryophyta</taxon>
        <taxon>Tracheophyta</taxon>
        <taxon>Spermatophyta</taxon>
        <taxon>Magnoliopsida</taxon>
        <taxon>eudicotyledons</taxon>
        <taxon>Gunneridae</taxon>
        <taxon>Pentapetalae</taxon>
        <taxon>rosids</taxon>
        <taxon>fabids</taxon>
        <taxon>Malpighiales</taxon>
        <taxon>Salicaceae</taxon>
        <taxon>Saliceae</taxon>
        <taxon>Populus</taxon>
    </lineage>
</organism>
<comment type="caution">
    <text evidence="1">The sequence shown here is derived from an EMBL/GenBank/DDBJ whole genome shotgun (WGS) entry which is preliminary data.</text>
</comment>
<reference evidence="1 2" key="1">
    <citation type="journal article" date="2006" name="Science">
        <title>The genome of black cottonwood, Populus trichocarpa (Torr. &amp; Gray).</title>
        <authorList>
            <person name="Tuskan G.A."/>
            <person name="Difazio S."/>
            <person name="Jansson S."/>
            <person name="Bohlmann J."/>
            <person name="Grigoriev I."/>
            <person name="Hellsten U."/>
            <person name="Putnam N."/>
            <person name="Ralph S."/>
            <person name="Rombauts S."/>
            <person name="Salamov A."/>
            <person name="Schein J."/>
            <person name="Sterck L."/>
            <person name="Aerts A."/>
            <person name="Bhalerao R.R."/>
            <person name="Bhalerao R.P."/>
            <person name="Blaudez D."/>
            <person name="Boerjan W."/>
            <person name="Brun A."/>
            <person name="Brunner A."/>
            <person name="Busov V."/>
            <person name="Campbell M."/>
            <person name="Carlson J."/>
            <person name="Chalot M."/>
            <person name="Chapman J."/>
            <person name="Chen G.L."/>
            <person name="Cooper D."/>
            <person name="Coutinho P.M."/>
            <person name="Couturier J."/>
            <person name="Covert S."/>
            <person name="Cronk Q."/>
            <person name="Cunningham R."/>
            <person name="Davis J."/>
            <person name="Degroeve S."/>
            <person name="Dejardin A."/>
            <person name="Depamphilis C."/>
            <person name="Detter J."/>
            <person name="Dirks B."/>
            <person name="Dubchak I."/>
            <person name="Duplessis S."/>
            <person name="Ehlting J."/>
            <person name="Ellis B."/>
            <person name="Gendler K."/>
            <person name="Goodstein D."/>
            <person name="Gribskov M."/>
            <person name="Grimwood J."/>
            <person name="Groover A."/>
            <person name="Gunter L."/>
            <person name="Hamberger B."/>
            <person name="Heinze B."/>
            <person name="Helariutta Y."/>
            <person name="Henrissat B."/>
            <person name="Holligan D."/>
            <person name="Holt R."/>
            <person name="Huang W."/>
            <person name="Islam-Faridi N."/>
            <person name="Jones S."/>
            <person name="Jones-Rhoades M."/>
            <person name="Jorgensen R."/>
            <person name="Joshi C."/>
            <person name="Kangasjarvi J."/>
            <person name="Karlsson J."/>
            <person name="Kelleher C."/>
            <person name="Kirkpatrick R."/>
            <person name="Kirst M."/>
            <person name="Kohler A."/>
            <person name="Kalluri U."/>
            <person name="Larimer F."/>
            <person name="Leebens-Mack J."/>
            <person name="Leple J.C."/>
            <person name="Locascio P."/>
            <person name="Lou Y."/>
            <person name="Lucas S."/>
            <person name="Martin F."/>
            <person name="Montanini B."/>
            <person name="Napoli C."/>
            <person name="Nelson D.R."/>
            <person name="Nelson C."/>
            <person name="Nieminen K."/>
            <person name="Nilsson O."/>
            <person name="Pereda V."/>
            <person name="Peter G."/>
            <person name="Philippe R."/>
            <person name="Pilate G."/>
            <person name="Poliakov A."/>
            <person name="Razumovskaya J."/>
            <person name="Richardson P."/>
            <person name="Rinaldi C."/>
            <person name="Ritland K."/>
            <person name="Rouze P."/>
            <person name="Ryaboy D."/>
            <person name="Schmutz J."/>
            <person name="Schrader J."/>
            <person name="Segerman B."/>
            <person name="Shin H."/>
            <person name="Siddiqui A."/>
            <person name="Sterky F."/>
            <person name="Terry A."/>
            <person name="Tsai C.J."/>
            <person name="Uberbacher E."/>
            <person name="Unneberg P."/>
            <person name="Vahala J."/>
            <person name="Wall K."/>
            <person name="Wessler S."/>
            <person name="Yang G."/>
            <person name="Yin T."/>
            <person name="Douglas C."/>
            <person name="Marra M."/>
            <person name="Sandberg G."/>
            <person name="Van de Peer Y."/>
            <person name="Rokhsar D."/>
        </authorList>
    </citation>
    <scope>NUCLEOTIDE SEQUENCE [LARGE SCALE GENOMIC DNA]</scope>
    <source>
        <strain evidence="2">cv. Nisqually</strain>
    </source>
</reference>
<protein>
    <submittedName>
        <fullName evidence="1">Uncharacterized protein</fullName>
    </submittedName>
</protein>
<accession>A0ACC0TL24</accession>